<evidence type="ECO:0000313" key="3">
    <source>
        <dbReference type="Proteomes" id="UP000030689"/>
    </source>
</evidence>
<dbReference type="Gramene" id="ESQ34039">
    <property type="protein sequence ID" value="ESQ34039"/>
    <property type="gene ID" value="EUTSA_v10009643mg"/>
</dbReference>
<evidence type="ECO:0000259" key="1">
    <source>
        <dbReference type="SMART" id="SM00256"/>
    </source>
</evidence>
<protein>
    <recommendedName>
        <fullName evidence="1">F-box domain-containing protein</fullName>
    </recommendedName>
</protein>
<dbReference type="NCBIfam" id="TIGR01640">
    <property type="entry name" value="F_box_assoc_1"/>
    <property type="match status" value="1"/>
</dbReference>
<dbReference type="InterPro" id="IPR013187">
    <property type="entry name" value="F-box-assoc_dom_typ3"/>
</dbReference>
<feature type="non-terminal residue" evidence="2">
    <location>
        <position position="1"/>
    </location>
</feature>
<dbReference type="Pfam" id="PF08268">
    <property type="entry name" value="FBA_3"/>
    <property type="match status" value="1"/>
</dbReference>
<dbReference type="KEGG" id="eus:EUTSA_v10009643mg"/>
<dbReference type="Gene3D" id="1.20.1280.50">
    <property type="match status" value="1"/>
</dbReference>
<dbReference type="EMBL" id="KI517683">
    <property type="protein sequence ID" value="ESQ34039.1"/>
    <property type="molecule type" value="Genomic_DNA"/>
</dbReference>
<dbReference type="AlphaFoldDB" id="V4KRY8"/>
<dbReference type="PANTHER" id="PTHR31111">
    <property type="entry name" value="BNAA05G37150D PROTEIN-RELATED"/>
    <property type="match status" value="1"/>
</dbReference>
<sequence>SQTDHIPLDLTLEILSRLPAKSILRSRCVSKLWSSFTKLPTFISSFASRSSSQPPRLLVTLSTAESKDFVFSFPQHQNPDGSYPQVYSYHYQITSSKPRYCSPYHETRGESVQGLFLLQGFKIWNPSLRRLWTLPHPTPNIPSHDNWMSYLGFDPLEGKHKVLCVSHKDSQQPRVLTLGAQYQSWRIISKGVPRHCPLSGDHGQCFNGILYYKARAIGVNDHPIIMSFDVKSEKFFKPIKYPETRVLLTPYTMSSYEGKLAFVDHMDNPFGDIHLYVLEDANGDEWTHRRFLHGITDAGELVFASYCVFESFYILYFDPRKNSSREALFSRVVGKEFRHRHRLSKDCLFVTSVSPNHIESLVSLS</sequence>
<proteinExistence type="predicted"/>
<dbReference type="InterPro" id="IPR001810">
    <property type="entry name" value="F-box_dom"/>
</dbReference>
<keyword evidence="3" id="KW-1185">Reference proteome</keyword>
<dbReference type="Proteomes" id="UP000030689">
    <property type="component" value="Unassembled WGS sequence"/>
</dbReference>
<accession>V4KRY8</accession>
<dbReference type="InterPro" id="IPR036047">
    <property type="entry name" value="F-box-like_dom_sf"/>
</dbReference>
<organism evidence="2 3">
    <name type="scientific">Eutrema salsugineum</name>
    <name type="common">Saltwater cress</name>
    <name type="synonym">Sisymbrium salsugineum</name>
    <dbReference type="NCBI Taxonomy" id="72664"/>
    <lineage>
        <taxon>Eukaryota</taxon>
        <taxon>Viridiplantae</taxon>
        <taxon>Streptophyta</taxon>
        <taxon>Embryophyta</taxon>
        <taxon>Tracheophyta</taxon>
        <taxon>Spermatophyta</taxon>
        <taxon>Magnoliopsida</taxon>
        <taxon>eudicotyledons</taxon>
        <taxon>Gunneridae</taxon>
        <taxon>Pentapetalae</taxon>
        <taxon>rosids</taxon>
        <taxon>malvids</taxon>
        <taxon>Brassicales</taxon>
        <taxon>Brassicaceae</taxon>
        <taxon>Eutremeae</taxon>
        <taxon>Eutrema</taxon>
    </lineage>
</organism>
<reference evidence="2 3" key="1">
    <citation type="journal article" date="2013" name="Front. Plant Sci.">
        <title>The Reference Genome of the Halophytic Plant Eutrema salsugineum.</title>
        <authorList>
            <person name="Yang R."/>
            <person name="Jarvis D.E."/>
            <person name="Chen H."/>
            <person name="Beilstein M.A."/>
            <person name="Grimwood J."/>
            <person name="Jenkins J."/>
            <person name="Shu S."/>
            <person name="Prochnik S."/>
            <person name="Xin M."/>
            <person name="Ma C."/>
            <person name="Schmutz J."/>
            <person name="Wing R.A."/>
            <person name="Mitchell-Olds T."/>
            <person name="Schumaker K.S."/>
            <person name="Wang X."/>
        </authorList>
    </citation>
    <scope>NUCLEOTIDE SEQUENCE [LARGE SCALE GENOMIC DNA]</scope>
</reference>
<dbReference type="OMA" id="GHEWRRE"/>
<dbReference type="OrthoDB" id="1037539at2759"/>
<dbReference type="Pfam" id="PF00646">
    <property type="entry name" value="F-box"/>
    <property type="match status" value="1"/>
</dbReference>
<feature type="domain" description="F-box" evidence="1">
    <location>
        <begin position="6"/>
        <end position="46"/>
    </location>
</feature>
<evidence type="ECO:0000313" key="2">
    <source>
        <dbReference type="EMBL" id="ESQ34039.1"/>
    </source>
</evidence>
<name>V4KRY8_EUTSA</name>
<dbReference type="SMART" id="SM00256">
    <property type="entry name" value="FBOX"/>
    <property type="match status" value="1"/>
</dbReference>
<dbReference type="InterPro" id="IPR017451">
    <property type="entry name" value="F-box-assoc_interact_dom"/>
</dbReference>
<dbReference type="SUPFAM" id="SSF81383">
    <property type="entry name" value="F-box domain"/>
    <property type="match status" value="1"/>
</dbReference>
<gene>
    <name evidence="2" type="ORF">EUTSA_v10009643mg</name>
</gene>
<dbReference type="PANTHER" id="PTHR31111:SF132">
    <property type="entry name" value="F-BOX ASSOCIATED UBIQUITINATION EFFECTOR FAMILY PROTEIN-RELATED"/>
    <property type="match status" value="1"/>
</dbReference>